<evidence type="ECO:0000313" key="3">
    <source>
        <dbReference type="Proteomes" id="UP000036958"/>
    </source>
</evidence>
<sequence length="363" mass="40066">MKNMLFLLVLVSFAFATAGVGQTVKAKIDFETLEHDFGTFKEEAGAQTYSFKFVNNGASPLILNNVRASCGCTTPQWTKEPIAPGREGFIKVSYDPRNRPGPFNKTVTVSSNAENATTVLRIKGAVEQRERTLAEQYPREIGPLRAKTNQLSFVKINENEVKTEELELVNDTDQPVKIEFKTPPSHLAVKAVPETIPAKGKGKVVVTYDAKQLNTYGFMMHRIYLNINGESNYRNSIGVSATIEEDFSALSPEELASAPVVSFNEKAHDFGDINQGDAVEYTFTIKNEGKRDLIIRNVKTSCGCTAVTPEKKIISQNEVVPLKVKFDSKGKRGRQNKSITVITNDPKNPTTILRVSTNIKTAG</sequence>
<accession>A0A0L8V7Q8</accession>
<dbReference type="PANTHER" id="PTHR37833:SF1">
    <property type="entry name" value="SIGNAL PEPTIDE PROTEIN"/>
    <property type="match status" value="1"/>
</dbReference>
<dbReference type="PANTHER" id="PTHR37833">
    <property type="entry name" value="LIPOPROTEIN-RELATED"/>
    <property type="match status" value="1"/>
</dbReference>
<protein>
    <recommendedName>
        <fullName evidence="4">DUF1573 domain-containing protein</fullName>
    </recommendedName>
</protein>
<proteinExistence type="predicted"/>
<dbReference type="EMBL" id="LGIA01000161">
    <property type="protein sequence ID" value="KOH44510.1"/>
    <property type="molecule type" value="Genomic_DNA"/>
</dbReference>
<dbReference type="InterPro" id="IPR013783">
    <property type="entry name" value="Ig-like_fold"/>
</dbReference>
<dbReference type="STRING" id="1409788.NC99_27400"/>
<comment type="caution">
    <text evidence="2">The sequence shown here is derived from an EMBL/GenBank/DDBJ whole genome shotgun (WGS) entry which is preliminary data.</text>
</comment>
<gene>
    <name evidence="2" type="ORF">NC99_27400</name>
</gene>
<dbReference type="Proteomes" id="UP000036958">
    <property type="component" value="Unassembled WGS sequence"/>
</dbReference>
<dbReference type="Pfam" id="PF07610">
    <property type="entry name" value="DUF1573"/>
    <property type="match status" value="2"/>
</dbReference>
<evidence type="ECO:0008006" key="4">
    <source>
        <dbReference type="Google" id="ProtNLM"/>
    </source>
</evidence>
<dbReference type="NCBIfam" id="NF012200">
    <property type="entry name" value="choice_anch_D"/>
    <property type="match status" value="1"/>
</dbReference>
<reference evidence="3" key="1">
    <citation type="submission" date="2015-07" db="EMBL/GenBank/DDBJ databases">
        <title>Genome sequencing of Sunxiuqinia dokdonensis strain SK.</title>
        <authorList>
            <person name="Ahn S."/>
            <person name="Kim B.-C."/>
        </authorList>
    </citation>
    <scope>NUCLEOTIDE SEQUENCE [LARGE SCALE GENOMIC DNA]</scope>
    <source>
        <strain evidence="3">SK</strain>
    </source>
</reference>
<keyword evidence="1" id="KW-0732">Signal</keyword>
<name>A0A0L8V7Q8_9BACT</name>
<feature type="chain" id="PRO_5005591318" description="DUF1573 domain-containing protein" evidence="1">
    <location>
        <begin position="19"/>
        <end position="363"/>
    </location>
</feature>
<dbReference type="PATRIC" id="fig|1409788.3.peg.2824"/>
<dbReference type="Gene3D" id="2.60.40.10">
    <property type="entry name" value="Immunoglobulins"/>
    <property type="match status" value="3"/>
</dbReference>
<organism evidence="2 3">
    <name type="scientific">Sunxiuqinia dokdonensis</name>
    <dbReference type="NCBI Taxonomy" id="1409788"/>
    <lineage>
        <taxon>Bacteria</taxon>
        <taxon>Pseudomonadati</taxon>
        <taxon>Bacteroidota</taxon>
        <taxon>Bacteroidia</taxon>
        <taxon>Marinilabiliales</taxon>
        <taxon>Prolixibacteraceae</taxon>
        <taxon>Sunxiuqinia</taxon>
    </lineage>
</organism>
<dbReference type="RefSeq" id="WP_204374987.1">
    <property type="nucleotide sequence ID" value="NZ_LGIA01000161.1"/>
</dbReference>
<feature type="signal peptide" evidence="1">
    <location>
        <begin position="1"/>
        <end position="18"/>
    </location>
</feature>
<evidence type="ECO:0000313" key="2">
    <source>
        <dbReference type="EMBL" id="KOH44510.1"/>
    </source>
</evidence>
<evidence type="ECO:0000256" key="1">
    <source>
        <dbReference type="SAM" id="SignalP"/>
    </source>
</evidence>
<dbReference type="InterPro" id="IPR011467">
    <property type="entry name" value="DUF1573"/>
</dbReference>
<dbReference type="AlphaFoldDB" id="A0A0L8V7Q8"/>
<keyword evidence="3" id="KW-1185">Reference proteome</keyword>